<accession>A0A0A9I2L0</accession>
<evidence type="ECO:0000256" key="1">
    <source>
        <dbReference type="SAM" id="Phobius"/>
    </source>
</evidence>
<keyword evidence="1" id="KW-0472">Membrane</keyword>
<dbReference type="PANTHER" id="PTHR31264:SF3">
    <property type="entry name" value="OS07G0554100 PROTEIN"/>
    <property type="match status" value="1"/>
</dbReference>
<reference evidence="2" key="1">
    <citation type="submission" date="2014-09" db="EMBL/GenBank/DDBJ databases">
        <authorList>
            <person name="Magalhaes I.L.F."/>
            <person name="Oliveira U."/>
            <person name="Santos F.R."/>
            <person name="Vidigal T.H.D.A."/>
            <person name="Brescovit A.D."/>
            <person name="Santos A.J."/>
        </authorList>
    </citation>
    <scope>NUCLEOTIDE SEQUENCE</scope>
    <source>
        <tissue evidence="2">Shoot tissue taken approximately 20 cm above the soil surface</tissue>
    </source>
</reference>
<name>A0A0A9I2L0_ARUDO</name>
<reference evidence="2" key="2">
    <citation type="journal article" date="2015" name="Data Brief">
        <title>Shoot transcriptome of the giant reed, Arundo donax.</title>
        <authorList>
            <person name="Barrero R.A."/>
            <person name="Guerrero F.D."/>
            <person name="Moolhuijzen P."/>
            <person name="Goolsby J.A."/>
            <person name="Tidwell J."/>
            <person name="Bellgard S.E."/>
            <person name="Bellgard M.I."/>
        </authorList>
    </citation>
    <scope>NUCLEOTIDE SEQUENCE</scope>
    <source>
        <tissue evidence="2">Shoot tissue taken approximately 20 cm above the soil surface</tissue>
    </source>
</reference>
<evidence type="ECO:0000313" key="2">
    <source>
        <dbReference type="EMBL" id="JAE39408.1"/>
    </source>
</evidence>
<organism evidence="2">
    <name type="scientific">Arundo donax</name>
    <name type="common">Giant reed</name>
    <name type="synonym">Donax arundinaceus</name>
    <dbReference type="NCBI Taxonomy" id="35708"/>
    <lineage>
        <taxon>Eukaryota</taxon>
        <taxon>Viridiplantae</taxon>
        <taxon>Streptophyta</taxon>
        <taxon>Embryophyta</taxon>
        <taxon>Tracheophyta</taxon>
        <taxon>Spermatophyta</taxon>
        <taxon>Magnoliopsida</taxon>
        <taxon>Liliopsida</taxon>
        <taxon>Poales</taxon>
        <taxon>Poaceae</taxon>
        <taxon>PACMAD clade</taxon>
        <taxon>Arundinoideae</taxon>
        <taxon>Arundineae</taxon>
        <taxon>Arundo</taxon>
    </lineage>
</organism>
<keyword evidence="1" id="KW-0812">Transmembrane</keyword>
<protein>
    <submittedName>
        <fullName evidence="2">Uncharacterized protein</fullName>
    </submittedName>
</protein>
<dbReference type="EMBL" id="GBRH01158488">
    <property type="protein sequence ID" value="JAE39408.1"/>
    <property type="molecule type" value="Transcribed_RNA"/>
</dbReference>
<proteinExistence type="predicted"/>
<dbReference type="AlphaFoldDB" id="A0A0A9I2L0"/>
<dbReference type="PANTHER" id="PTHR31264">
    <property type="entry name" value="OS07G0554500 PROTEIN-RELATED"/>
    <property type="match status" value="1"/>
</dbReference>
<keyword evidence="1" id="KW-1133">Transmembrane helix</keyword>
<feature type="transmembrane region" description="Helical" evidence="1">
    <location>
        <begin position="66"/>
        <end position="85"/>
    </location>
</feature>
<sequence>MCTQWRDPVLPELAVCDPLTRRYTLLPQMPDCLVASTLGQVRDQHIESFDAFFVPWVDYNEVQFRVIGWAYCEAMAAVFVYAFALRQLDCWYFYQLGCSRLERATRRLPTIELVAQLCVWLLLLESDLEQHVAQARH</sequence>